<dbReference type="AlphaFoldDB" id="A0A7Y0EL88"/>
<accession>A0A7Y0EL88</accession>
<organism evidence="1 2">
    <name type="scientific">Clostridium muellerianum</name>
    <dbReference type="NCBI Taxonomy" id="2716538"/>
    <lineage>
        <taxon>Bacteria</taxon>
        <taxon>Bacillati</taxon>
        <taxon>Bacillota</taxon>
        <taxon>Clostridia</taxon>
        <taxon>Eubacteriales</taxon>
        <taxon>Clostridiaceae</taxon>
        <taxon>Clostridium</taxon>
    </lineage>
</organism>
<dbReference type="RefSeq" id="WP_169300111.1">
    <property type="nucleotide sequence ID" value="NZ_JABBNI010000065.1"/>
</dbReference>
<evidence type="ECO:0000313" key="2">
    <source>
        <dbReference type="Proteomes" id="UP000537131"/>
    </source>
</evidence>
<dbReference type="EMBL" id="JABBNI010000065">
    <property type="protein sequence ID" value="NMM65533.1"/>
    <property type="molecule type" value="Genomic_DNA"/>
</dbReference>
<comment type="caution">
    <text evidence="1">The sequence shown here is derived from an EMBL/GenBank/DDBJ whole genome shotgun (WGS) entry which is preliminary data.</text>
</comment>
<proteinExistence type="predicted"/>
<sequence length="69" mass="8436">MDHLIDNFDVYIEDSFNDFYKEWTSKKYKKFSECPSYGELKTLLDSVNPLRKYIGWESLSIKQMLDWRE</sequence>
<protein>
    <submittedName>
        <fullName evidence="1">Uncharacterized protein</fullName>
    </submittedName>
</protein>
<reference evidence="1 2" key="1">
    <citation type="submission" date="2020-06" db="EMBL/GenBank/DDBJ databases">
        <title>Complete Genome Sequence of Clostridium muelleri sp. nov. P21T, an Acid-Alcohol Producing Acetogen Isolated from Old Hay.</title>
        <authorList>
            <person name="Duncan K.E."/>
            <person name="Tanner R.S."/>
        </authorList>
    </citation>
    <scope>NUCLEOTIDE SEQUENCE [LARGE SCALE GENOMIC DNA]</scope>
    <source>
        <strain evidence="1 2">P21</strain>
    </source>
</reference>
<evidence type="ECO:0000313" key="1">
    <source>
        <dbReference type="EMBL" id="NMM65533.1"/>
    </source>
</evidence>
<gene>
    <name evidence="1" type="ORF">HBE96_23430</name>
</gene>
<keyword evidence="2" id="KW-1185">Reference proteome</keyword>
<dbReference type="Proteomes" id="UP000537131">
    <property type="component" value="Unassembled WGS sequence"/>
</dbReference>
<name>A0A7Y0EL88_9CLOT</name>